<keyword evidence="2" id="KW-1185">Reference proteome</keyword>
<name>K0B711_9ARCH</name>
<dbReference type="HOGENOM" id="CLU_176723_0_0_2"/>
<organism evidence="1 2">
    <name type="scientific">Candidatus Nitrosopumilus koreensis AR1</name>
    <dbReference type="NCBI Taxonomy" id="1229908"/>
    <lineage>
        <taxon>Archaea</taxon>
        <taxon>Nitrososphaerota</taxon>
        <taxon>Nitrososphaeria</taxon>
        <taxon>Nitrosopumilales</taxon>
        <taxon>Nitrosopumilaceae</taxon>
        <taxon>Nitrosopumilus</taxon>
    </lineage>
</organism>
<dbReference type="Proteomes" id="UP000006101">
    <property type="component" value="Chromosome"/>
</dbReference>
<sequence length="105" mass="11817">MSHPFDGVPTFALTDHSLDSLAVKHTLLTKNFSILKSNDVCLLITCKGIQKNNHREKCSFLYDGDWGDSELIEHQKFHESQNQTWLGFDTSQSIGKFSGRDGKSS</sequence>
<reference evidence="1 2" key="1">
    <citation type="journal article" date="2012" name="J. Bacteriol.">
        <title>Draft Genome Sequence of an Ammonia-Oxidizing Archaeon, "Candidatus Nitrosopumilus koreensis" AR1, from Marine Sediment.</title>
        <authorList>
            <person name="Park S.J."/>
            <person name="Kim J.G."/>
            <person name="Jung M.Y."/>
            <person name="Kim S.J."/>
            <person name="Cha I.T."/>
            <person name="Kwon K."/>
            <person name="Lee J.H."/>
            <person name="Rhee S.K."/>
        </authorList>
    </citation>
    <scope>NUCLEOTIDE SEQUENCE [LARGE SCALE GENOMIC DNA]</scope>
    <source>
        <strain evidence="1 2">AR1</strain>
    </source>
</reference>
<dbReference type="KEGG" id="nkr:NKOR_05030"/>
<accession>K0B711</accession>
<dbReference type="AlphaFoldDB" id="K0B711"/>
<proteinExistence type="predicted"/>
<evidence type="ECO:0000313" key="1">
    <source>
        <dbReference type="EMBL" id="AFS80892.1"/>
    </source>
</evidence>
<evidence type="ECO:0000313" key="2">
    <source>
        <dbReference type="Proteomes" id="UP000006101"/>
    </source>
</evidence>
<gene>
    <name evidence="1" type="ORF">NKOR_05030</name>
</gene>
<dbReference type="EMBL" id="CP003842">
    <property type="protein sequence ID" value="AFS80892.1"/>
    <property type="molecule type" value="Genomic_DNA"/>
</dbReference>
<dbReference type="PATRIC" id="fig|1229908.8.peg.1091"/>
<protein>
    <submittedName>
        <fullName evidence="1">Uncharacterized protein</fullName>
    </submittedName>
</protein>